<evidence type="ECO:0000256" key="4">
    <source>
        <dbReference type="ARBA" id="ARBA00022833"/>
    </source>
</evidence>
<evidence type="ECO:0000256" key="1">
    <source>
        <dbReference type="ARBA" id="ARBA00022723"/>
    </source>
</evidence>
<evidence type="ECO:0000256" key="3">
    <source>
        <dbReference type="ARBA" id="ARBA00022771"/>
    </source>
</evidence>
<feature type="region of interest" description="Disordered" evidence="5">
    <location>
        <begin position="74"/>
        <end position="147"/>
    </location>
</feature>
<dbReference type="Proteomes" id="UP001497512">
    <property type="component" value="Chromosome 13"/>
</dbReference>
<dbReference type="SMART" id="SM00249">
    <property type="entry name" value="PHD"/>
    <property type="match status" value="3"/>
</dbReference>
<dbReference type="InterPro" id="IPR013083">
    <property type="entry name" value="Znf_RING/FYVE/PHD"/>
</dbReference>
<keyword evidence="1" id="KW-0479">Metal-binding</keyword>
<dbReference type="Gene3D" id="3.30.40.10">
    <property type="entry name" value="Zinc/RING finger domain, C3HC4 (zinc finger)"/>
    <property type="match status" value="2"/>
</dbReference>
<dbReference type="SUPFAM" id="SSF57903">
    <property type="entry name" value="FYVE/PHD zinc finger"/>
    <property type="match status" value="1"/>
</dbReference>
<dbReference type="InterPro" id="IPR055197">
    <property type="entry name" value="PHDvar_NSD"/>
</dbReference>
<keyword evidence="8" id="KW-1185">Reference proteome</keyword>
<keyword evidence="3" id="KW-0863">Zinc-finger</keyword>
<accession>A0ABP0TQU3</accession>
<dbReference type="PANTHER" id="PTHR46235">
    <property type="entry name" value="PHD FINGER-CONTAINING PROTEIN DDB_G0268158"/>
    <property type="match status" value="1"/>
</dbReference>
<proteinExistence type="predicted"/>
<dbReference type="PANTHER" id="PTHR46235:SF3">
    <property type="entry name" value="PHD FINGER-CONTAINING PROTEIN DDB_G0268158"/>
    <property type="match status" value="1"/>
</dbReference>
<gene>
    <name evidence="7" type="ORF">CSSPTR1EN2_LOCUS6469</name>
</gene>
<dbReference type="InterPro" id="IPR055198">
    <property type="entry name" value="NSD_PHD"/>
</dbReference>
<evidence type="ECO:0000256" key="2">
    <source>
        <dbReference type="ARBA" id="ARBA00022737"/>
    </source>
</evidence>
<sequence length="529" mass="58337">MARTFVQGVKETRDGDSRLTWMLRSSSTAAATTAAREGGVAFKELLHNYGPIKREDLIQLLDKLEDAVGADLDDVVGAPPKRRRPVRPEPSPRSLATGPGVCNKSMQTENTAIRKDEEDGNKLEDGMNHSDLTTKTSPGTPISGQNGCVNPDAEVINWNDNAVSNCHSDGVGAGSGSKSRKHLSCNLHMGQEVMGQKDNGALKRKNEEQDMAIQKRPHVESHDEVVFEPVDDTAVEEGFPNSGRDVFPLDWVDEPDVCTFCDDGVAEGDKLICCDGLCMRSFHVTKLSGAQTKCESLNLSPEVVERDGFVCANCKYKMHQCFVCGKLGSSDKSSQEVFVCGAHACRRFYHPDCVAKLLVAGPEHQDLASRIQEGLEKFSCPLHRCRSCMLEGVKHDKDWCLIKCRRCPVAWHNKCLPRQLRKQTWLVANTGNSFVMYCGKHKLHPVLKTPLDNHIIFPSASCPDGAYVVSNGLHLSENIIQHGAPVSRHLAPFGSGNAIVQERKKRRRLKKIHSKFSQRAGCKVMKTAT</sequence>
<dbReference type="InterPro" id="IPR001965">
    <property type="entry name" value="Znf_PHD"/>
</dbReference>
<evidence type="ECO:0000256" key="5">
    <source>
        <dbReference type="SAM" id="MobiDB-lite"/>
    </source>
</evidence>
<reference evidence="7" key="1">
    <citation type="submission" date="2024-02" db="EMBL/GenBank/DDBJ databases">
        <authorList>
            <consortium name="ELIXIR-Norway"/>
            <consortium name="Elixir Norway"/>
        </authorList>
    </citation>
    <scope>NUCLEOTIDE SEQUENCE</scope>
</reference>
<evidence type="ECO:0000313" key="7">
    <source>
        <dbReference type="EMBL" id="CAK9202562.1"/>
    </source>
</evidence>
<feature type="domain" description="Zinc finger PHD-type" evidence="6">
    <location>
        <begin position="385"/>
        <end position="442"/>
    </location>
</feature>
<feature type="compositionally biased region" description="Polar residues" evidence="5">
    <location>
        <begin position="130"/>
        <end position="147"/>
    </location>
</feature>
<dbReference type="Pfam" id="PF23004">
    <property type="entry name" value="PHDvar_NSD"/>
    <property type="match status" value="1"/>
</dbReference>
<evidence type="ECO:0000259" key="6">
    <source>
        <dbReference type="SMART" id="SM00249"/>
    </source>
</evidence>
<keyword evidence="4" id="KW-0862">Zinc</keyword>
<name>A0ABP0TQU3_9BRYO</name>
<feature type="domain" description="Zinc finger PHD-type" evidence="6">
    <location>
        <begin position="257"/>
        <end position="315"/>
    </location>
</feature>
<evidence type="ECO:0000313" key="8">
    <source>
        <dbReference type="Proteomes" id="UP001497512"/>
    </source>
</evidence>
<dbReference type="Pfam" id="PF22908">
    <property type="entry name" value="PHD_NSD"/>
    <property type="match status" value="1"/>
</dbReference>
<dbReference type="CDD" id="cd15565">
    <property type="entry name" value="PHD2_NSD"/>
    <property type="match status" value="1"/>
</dbReference>
<dbReference type="EMBL" id="OZ019905">
    <property type="protein sequence ID" value="CAK9202562.1"/>
    <property type="molecule type" value="Genomic_DNA"/>
</dbReference>
<dbReference type="InterPro" id="IPR011011">
    <property type="entry name" value="Znf_FYVE_PHD"/>
</dbReference>
<organism evidence="7 8">
    <name type="scientific">Sphagnum troendelagicum</name>
    <dbReference type="NCBI Taxonomy" id="128251"/>
    <lineage>
        <taxon>Eukaryota</taxon>
        <taxon>Viridiplantae</taxon>
        <taxon>Streptophyta</taxon>
        <taxon>Embryophyta</taxon>
        <taxon>Bryophyta</taxon>
        <taxon>Sphagnophytina</taxon>
        <taxon>Sphagnopsida</taxon>
        <taxon>Sphagnales</taxon>
        <taxon>Sphagnaceae</taxon>
        <taxon>Sphagnum</taxon>
    </lineage>
</organism>
<feature type="domain" description="Zinc finger PHD-type" evidence="6">
    <location>
        <begin position="320"/>
        <end position="384"/>
    </location>
</feature>
<feature type="compositionally biased region" description="Basic and acidic residues" evidence="5">
    <location>
        <begin position="112"/>
        <end position="128"/>
    </location>
</feature>
<keyword evidence="2" id="KW-0677">Repeat</keyword>
<protein>
    <recommendedName>
        <fullName evidence="6">Zinc finger PHD-type domain-containing protein</fullName>
    </recommendedName>
</protein>